<keyword evidence="2" id="KW-0378">Hydrolase</keyword>
<dbReference type="SMART" id="SM00518">
    <property type="entry name" value="AP2Ec"/>
    <property type="match status" value="1"/>
</dbReference>
<dbReference type="GO" id="GO:0008081">
    <property type="term" value="F:phosphoric diester hydrolase activity"/>
    <property type="evidence" value="ECO:0007669"/>
    <property type="project" value="TreeGrafter"/>
</dbReference>
<dbReference type="EMBL" id="CP009170">
    <property type="protein sequence ID" value="AIS52361.1"/>
    <property type="molecule type" value="Genomic_DNA"/>
</dbReference>
<dbReference type="GO" id="GO:0008270">
    <property type="term" value="F:zinc ion binding"/>
    <property type="evidence" value="ECO:0007669"/>
    <property type="project" value="InterPro"/>
</dbReference>
<dbReference type="STRING" id="2325.TKV_c11900"/>
<dbReference type="KEGG" id="tki:TKV_c11900"/>
<dbReference type="GO" id="GO:0008833">
    <property type="term" value="F:deoxyribonuclease IV (phage-T4-induced) activity"/>
    <property type="evidence" value="ECO:0007669"/>
    <property type="project" value="UniProtKB-EC"/>
</dbReference>
<dbReference type="EC" id="3.1.21.2" evidence="2"/>
<dbReference type="PANTHER" id="PTHR21445">
    <property type="entry name" value="ENDONUCLEASE IV ENDODEOXYRIBONUCLEASE IV"/>
    <property type="match status" value="1"/>
</dbReference>
<dbReference type="InterPro" id="IPR013022">
    <property type="entry name" value="Xyl_isomerase-like_TIM-brl"/>
</dbReference>
<dbReference type="GO" id="GO:0003906">
    <property type="term" value="F:DNA-(apurinic or apyrimidinic site) endonuclease activity"/>
    <property type="evidence" value="ECO:0007669"/>
    <property type="project" value="TreeGrafter"/>
</dbReference>
<keyword evidence="2" id="KW-0540">Nuclease</keyword>
<accession>A0A097ARA6</accession>
<dbReference type="Gene3D" id="3.20.20.150">
    <property type="entry name" value="Divalent-metal-dependent TIM barrel enzymes"/>
    <property type="match status" value="1"/>
</dbReference>
<dbReference type="SUPFAM" id="SSF51658">
    <property type="entry name" value="Xylose isomerase-like"/>
    <property type="match status" value="1"/>
</dbReference>
<dbReference type="RefSeq" id="WP_049685131.1">
    <property type="nucleotide sequence ID" value="NZ_CP009170.1"/>
</dbReference>
<dbReference type="eggNOG" id="COG0648">
    <property type="taxonomic scope" value="Bacteria"/>
</dbReference>
<dbReference type="InterPro" id="IPR036237">
    <property type="entry name" value="Xyl_isomerase-like_sf"/>
</dbReference>
<keyword evidence="2" id="KW-0255">Endonuclease</keyword>
<evidence type="ECO:0000313" key="2">
    <source>
        <dbReference type="EMBL" id="AIS52361.1"/>
    </source>
</evidence>
<proteinExistence type="predicted"/>
<evidence type="ECO:0000259" key="1">
    <source>
        <dbReference type="Pfam" id="PF01261"/>
    </source>
</evidence>
<dbReference type="GO" id="GO:0006284">
    <property type="term" value="P:base-excision repair"/>
    <property type="evidence" value="ECO:0007669"/>
    <property type="project" value="TreeGrafter"/>
</dbReference>
<gene>
    <name evidence="2" type="ORF">TKV_c11900</name>
</gene>
<dbReference type="Proteomes" id="UP000029669">
    <property type="component" value="Chromosome"/>
</dbReference>
<dbReference type="OrthoDB" id="9805666at2"/>
<dbReference type="HOGENOM" id="CLU_068832_0_0_9"/>
<reference evidence="3" key="1">
    <citation type="journal article" date="2015" name="Genome Announc.">
        <title>Whole-Genome Sequences of 80 Environmental and Clinical Isolates of Burkholderia pseudomallei.</title>
        <authorList>
            <person name="Johnson S.L."/>
            <person name="Baker A.L."/>
            <person name="Chain P.S."/>
            <person name="Currie B.J."/>
            <person name="Daligault H.E."/>
            <person name="Davenport K.W."/>
            <person name="Davis C.B."/>
            <person name="Inglis T.J."/>
            <person name="Kaestli M."/>
            <person name="Koren S."/>
            <person name="Mayo M."/>
            <person name="Merritt A.J."/>
            <person name="Price E.P."/>
            <person name="Sarovich D.S."/>
            <person name="Warner J."/>
            <person name="Rosovitz M.J."/>
        </authorList>
    </citation>
    <scope>NUCLEOTIDE SEQUENCE [LARGE SCALE GENOMIC DNA]</scope>
    <source>
        <strain evidence="3">DSM 2030</strain>
    </source>
</reference>
<keyword evidence="3" id="KW-1185">Reference proteome</keyword>
<dbReference type="InterPro" id="IPR001719">
    <property type="entry name" value="AP_endonuc_2"/>
</dbReference>
<organism evidence="2 3">
    <name type="scientific">Thermoanaerobacter kivui</name>
    <name type="common">Acetogenium kivui</name>
    <dbReference type="NCBI Taxonomy" id="2325"/>
    <lineage>
        <taxon>Bacteria</taxon>
        <taxon>Bacillati</taxon>
        <taxon>Bacillota</taxon>
        <taxon>Clostridia</taxon>
        <taxon>Thermoanaerobacterales</taxon>
        <taxon>Thermoanaerobacteraceae</taxon>
        <taxon>Thermoanaerobacter</taxon>
    </lineage>
</organism>
<evidence type="ECO:0000313" key="3">
    <source>
        <dbReference type="Proteomes" id="UP000029669"/>
    </source>
</evidence>
<dbReference type="PANTHER" id="PTHR21445:SF0">
    <property type="entry name" value="APURINIC-APYRIMIDINIC ENDONUCLEASE"/>
    <property type="match status" value="1"/>
</dbReference>
<feature type="domain" description="Xylose isomerase-like TIM barrel" evidence="1">
    <location>
        <begin position="31"/>
        <end position="269"/>
    </location>
</feature>
<dbReference type="AlphaFoldDB" id="A0A097ARA6"/>
<name>A0A097ARA6_THEKI</name>
<protein>
    <submittedName>
        <fullName evidence="2">Endonuclease IV</fullName>
        <ecNumber evidence="2">3.1.21.2</ecNumber>
    </submittedName>
</protein>
<dbReference type="GO" id="GO:0003677">
    <property type="term" value="F:DNA binding"/>
    <property type="evidence" value="ECO:0007669"/>
    <property type="project" value="InterPro"/>
</dbReference>
<sequence>MRGLTIKFGPSGNSDSFYKEGHKSSLEMPEWLYNMGLDAYEYSFSKGVKISEKMAKELGENAQKFNITITIHAPYYINLATTDKTKMENSKRYLIESLIAGKWMGAKRVTFHPGSATEGTRKEALERAKRLLKEILKEMEDKGLTDITICPETMGKKNQLGSLEEVMELCNVDERIIPTIDFAHLHARDNGRFKTIEDYAEVLDVIEKSLGKERAKKIHVHFSRIEYTEQGEKRHWTLKDIKYGPEFEPLAQLFYERNMEPIVICESRSTMAEDALKLKEIYLNIAKRMTKL</sequence>
<dbReference type="Pfam" id="PF01261">
    <property type="entry name" value="AP_endonuc_2"/>
    <property type="match status" value="1"/>
</dbReference>